<name>A0A286JZR9_PSESF</name>
<protein>
    <submittedName>
        <fullName evidence="3">IncQ plasmid conjugative transfer DNA primase TraO</fullName>
    </submittedName>
</protein>
<keyword evidence="3" id="KW-0614">Plasmid</keyword>
<proteinExistence type="predicted"/>
<dbReference type="EMBL" id="KU950310">
    <property type="protein sequence ID" value="AMW88293.1"/>
    <property type="molecule type" value="Genomic_DNA"/>
</dbReference>
<feature type="compositionally biased region" description="Polar residues" evidence="1">
    <location>
        <begin position="271"/>
        <end position="289"/>
    </location>
</feature>
<feature type="region of interest" description="Disordered" evidence="1">
    <location>
        <begin position="248"/>
        <end position="295"/>
    </location>
</feature>
<sequence>MSVESEALLQEFRQAVYEKHTLPHAALESSPDGAIQRRAEAYRAWLQGSQADSESSAIPDALLRHWVVADITSWGSVDPKAREKAVATLQHNVFAYDTYAKLLKELNPALQDQIISQSEVAETVNGFISAGSPADEPEKTDPGLILSELLKDISYRERRDGSVLYLLKNQPIFVDHGQQILMEAKAQNDELAILAALHMAKQKFGGSIELTGSDEFKRRALEVLIKHDVKVELKNPAQEALRREMIGLPPVGSADEGTRVDPAPTDAANPNLRSLSTPLESPTASSPIQGTAMPQPPAPEPINHYRGELLEFGSAPYQFDISNSRSFYVTLKNSDGESRTTWGVDLERVIDEQRVGRGDQVELTNLGRKDVTIEVPVRDKAGQVLRYEERQTHRNEWGIEVIGKAPADVAPPPPFELGESAIKAHDAKWLGDMGVPADVFDTHPKMLSMRGEDHAVFLLNGIETTAEGYATVERLMAEQNYRAAFSASFDAEFGRYNGHFQQQLADSEGYAIARELLADAETKYGPIPLAVIDSEANIQDAMAKGDLDAVIDAIEAYDRQYLASLESHRQSGNSPDQADGPIGFAATETVPKTRISERFVAEEDGEEQDLAGDRLDFVHNGQPAYIDLEQYQVRPLQSTDAAPSLAPELPVEDQTPSDMSNDQPLVEQTDSGRLTFVHQGEPAYVDLSRYEQQAPLSDEVRAEVTQEVSKTFETDPMEASVPALDPAARSALEAEWNVLQYEGLKDRADNFQVIKDALIAALGARKEELDSEARTAEKSKPLSAKLIGAVFGDADSHGFNQRITSINHAIQELKTDKPFEIWRSVSQSMEADLKYEERLIRAGTPMSAAAGELRLPRDEWVKIQASLRLSPTGLAPAATRFTPSSEALADAAAKREAVIADFVNQIADTSWKIHRQNFLPMAKIAIEHCDFESRVRPYSARPLQAEHQCSQPFVELKSDLLLPAPSVHTADDLKSVNAREWWHEQRVAIESWGRSLDEMEKDLQSLGAEPQCDQFFWFDKAGQQVPPPADEAKWIKQGQASEAQKGEPDGFSNGALSQDSSIGEPKLILRGVTKIADNSFDTTVQLYQGKGDYLHGFVKVDGCKHQVLAFMNERHRDPKTGEMKPNFITLSERASSGNEGRQWNQIGHGNGVNRRGDGQEVHFDEVLFNVGGAIVKAKVTDQVDEALHTKLGFVEPRKDRDKPSVETLNLSPNTAPVNEAIAPAQSIKTRVRA</sequence>
<dbReference type="Pfam" id="PF18821">
    <property type="entry name" value="LPD7"/>
    <property type="match status" value="1"/>
</dbReference>
<evidence type="ECO:0000313" key="3">
    <source>
        <dbReference type="EMBL" id="AMW88293.1"/>
    </source>
</evidence>
<geneLocation type="plasmid" evidence="3">
    <name>pMG2_SR198</name>
</geneLocation>
<dbReference type="InterPro" id="IPR040677">
    <property type="entry name" value="LPD7"/>
</dbReference>
<feature type="region of interest" description="Disordered" evidence="1">
    <location>
        <begin position="637"/>
        <end position="661"/>
    </location>
</feature>
<feature type="region of interest" description="Disordered" evidence="1">
    <location>
        <begin position="1038"/>
        <end position="1059"/>
    </location>
</feature>
<dbReference type="AlphaFoldDB" id="A0A286JZR9"/>
<evidence type="ECO:0000259" key="2">
    <source>
        <dbReference type="Pfam" id="PF18821"/>
    </source>
</evidence>
<reference evidence="3" key="1">
    <citation type="submission" date="2016-03" db="EMBL/GenBank/DDBJ databases">
        <title>The evolution of Pseudomonas syringe pv. actinidiae in New Zealand.</title>
        <authorList>
            <person name="Butler M.I."/>
            <person name="Taiaroa G."/>
            <person name="Stockwell P."/>
            <person name="Lamont I."/>
            <person name="Poulter R."/>
        </authorList>
    </citation>
    <scope>NUCLEOTIDE SEQUENCE</scope>
    <source>
        <strain evidence="3">SR198</strain>
        <plasmid evidence="3">pMG2_SR198</plasmid>
    </source>
</reference>
<organism evidence="3">
    <name type="scientific">Pseudomonas syringae pv. actinidiae</name>
    <dbReference type="NCBI Taxonomy" id="103796"/>
    <lineage>
        <taxon>Bacteria</taxon>
        <taxon>Pseudomonadati</taxon>
        <taxon>Pseudomonadota</taxon>
        <taxon>Gammaproteobacteria</taxon>
        <taxon>Pseudomonadales</taxon>
        <taxon>Pseudomonadaceae</taxon>
        <taxon>Pseudomonas</taxon>
        <taxon>Pseudomonas syringae</taxon>
    </lineage>
</organism>
<feature type="domain" description="Large polyvalent protein-associated" evidence="2">
    <location>
        <begin position="154"/>
        <end position="244"/>
    </location>
</feature>
<accession>A0A286JZR9</accession>
<dbReference type="RefSeq" id="WP_074294907.1">
    <property type="nucleotide sequence ID" value="NZ_KU950310.1"/>
</dbReference>
<feature type="region of interest" description="Disordered" evidence="1">
    <location>
        <begin position="567"/>
        <end position="587"/>
    </location>
</feature>
<evidence type="ECO:0000256" key="1">
    <source>
        <dbReference type="SAM" id="MobiDB-lite"/>
    </source>
</evidence>